<reference evidence="1 2" key="1">
    <citation type="journal article" date="2014" name="Nature">
        <title>An environmental bacterial taxon with a large and distinct metabolic repertoire.</title>
        <authorList>
            <person name="Wilson M.C."/>
            <person name="Mori T."/>
            <person name="Ruckert C."/>
            <person name="Uria A.R."/>
            <person name="Helf M.J."/>
            <person name="Takada K."/>
            <person name="Gernert C."/>
            <person name="Steffens U.A."/>
            <person name="Heycke N."/>
            <person name="Schmitt S."/>
            <person name="Rinke C."/>
            <person name="Helfrich E.J."/>
            <person name="Brachmann A.O."/>
            <person name="Gurgui C."/>
            <person name="Wakimoto T."/>
            <person name="Kracht M."/>
            <person name="Crusemann M."/>
            <person name="Hentschel U."/>
            <person name="Abe I."/>
            <person name="Matsunaga S."/>
            <person name="Kalinowski J."/>
            <person name="Takeyama H."/>
            <person name="Piel J."/>
        </authorList>
    </citation>
    <scope>NUCLEOTIDE SEQUENCE [LARGE SCALE GENOMIC DNA]</scope>
    <source>
        <strain evidence="2">TSY1</strain>
    </source>
</reference>
<dbReference type="HOGENOM" id="CLU_1773984_0_0_7"/>
<dbReference type="Gene3D" id="3.30.1660.40">
    <property type="entry name" value="FlgT, N-terminal domain"/>
    <property type="match status" value="1"/>
</dbReference>
<proteinExistence type="predicted"/>
<gene>
    <name evidence="1" type="ORF">ETSY1_17210</name>
</gene>
<sequence length="146" mass="16339">MELEKALMTVMISSLCILLIVLAPRSSSQAQDASGIHIVRGRGAIVLEDQSKARQKAIALSLRYALERAGAGLLDPDANISHLQVLKQRIYQRAPQYIRSYRVLWEYPDLQQQVYRVELEVEVALKAVAQAISRLGLNRSNRGTLN</sequence>
<accession>W4LLR7</accession>
<dbReference type="AlphaFoldDB" id="W4LLR7"/>
<evidence type="ECO:0000313" key="1">
    <source>
        <dbReference type="EMBL" id="ETW98839.1"/>
    </source>
</evidence>
<keyword evidence="2" id="KW-1185">Reference proteome</keyword>
<evidence type="ECO:0000313" key="2">
    <source>
        <dbReference type="Proteomes" id="UP000019141"/>
    </source>
</evidence>
<dbReference type="Proteomes" id="UP000019141">
    <property type="component" value="Unassembled WGS sequence"/>
</dbReference>
<protein>
    <submittedName>
        <fullName evidence="1">Uncharacterized protein</fullName>
    </submittedName>
</protein>
<dbReference type="InterPro" id="IPR038180">
    <property type="entry name" value="FlgT_N_sf"/>
</dbReference>
<dbReference type="EMBL" id="AZHW01000514">
    <property type="protein sequence ID" value="ETW98839.1"/>
    <property type="molecule type" value="Genomic_DNA"/>
</dbReference>
<comment type="caution">
    <text evidence="1">The sequence shown here is derived from an EMBL/GenBank/DDBJ whole genome shotgun (WGS) entry which is preliminary data.</text>
</comment>
<organism evidence="1 2">
    <name type="scientific">Entotheonella factor</name>
    <dbReference type="NCBI Taxonomy" id="1429438"/>
    <lineage>
        <taxon>Bacteria</taxon>
        <taxon>Pseudomonadati</taxon>
        <taxon>Nitrospinota/Tectimicrobiota group</taxon>
        <taxon>Candidatus Tectimicrobiota</taxon>
        <taxon>Candidatus Entotheonellia</taxon>
        <taxon>Candidatus Entotheonellales</taxon>
        <taxon>Candidatus Entotheonellaceae</taxon>
        <taxon>Candidatus Entotheonella</taxon>
    </lineage>
</organism>
<name>W4LLR7_ENTF1</name>